<dbReference type="SUPFAM" id="SSF54862">
    <property type="entry name" value="4Fe-4S ferredoxins"/>
    <property type="match status" value="1"/>
</dbReference>
<keyword evidence="3" id="KW-1185">Reference proteome</keyword>
<accession>A0A7Z7AXV3</accession>
<dbReference type="Proteomes" id="UP000199259">
    <property type="component" value="Unassembled WGS sequence"/>
</dbReference>
<feature type="domain" description="4Fe-4S ferredoxin-type" evidence="1">
    <location>
        <begin position="1"/>
        <end position="28"/>
    </location>
</feature>
<comment type="caution">
    <text evidence="2">The sequence shown here is derived from an EMBL/GenBank/DDBJ whole genome shotgun (WGS) entry which is preliminary data.</text>
</comment>
<dbReference type="InterPro" id="IPR017896">
    <property type="entry name" value="4Fe4S_Fe-S-bd"/>
</dbReference>
<organism evidence="2 3">
    <name type="scientific">Methanolobus vulcani</name>
    <dbReference type="NCBI Taxonomy" id="38026"/>
    <lineage>
        <taxon>Archaea</taxon>
        <taxon>Methanobacteriati</taxon>
        <taxon>Methanobacteriota</taxon>
        <taxon>Stenosarchaea group</taxon>
        <taxon>Methanomicrobia</taxon>
        <taxon>Methanosarcinales</taxon>
        <taxon>Methanosarcinaceae</taxon>
        <taxon>Methanolobus</taxon>
    </lineage>
</organism>
<dbReference type="Gene3D" id="3.30.70.20">
    <property type="match status" value="1"/>
</dbReference>
<dbReference type="PROSITE" id="PS00198">
    <property type="entry name" value="4FE4S_FER_1"/>
    <property type="match status" value="1"/>
</dbReference>
<dbReference type="PANTHER" id="PTHR43122:SF1">
    <property type="entry name" value="IRON-SULFUR-BINDING PROTEIN"/>
    <property type="match status" value="1"/>
</dbReference>
<sequence length="114" mass="12985">MPWVNKKKCVSCKKCVKKCPVDAIEMVKGKALIEEDKCINCGKCIKICPVKAILKDKDIIDFTIDSNVKAAKASISNYKGKKAKKRAIKSQMRQLKRQQKIFQGTMKKLKRIKL</sequence>
<reference evidence="2 3" key="1">
    <citation type="submission" date="2016-10" db="EMBL/GenBank/DDBJ databases">
        <authorList>
            <person name="Varghese N."/>
            <person name="Submissions S."/>
        </authorList>
    </citation>
    <scope>NUCLEOTIDE SEQUENCE [LARGE SCALE GENOMIC DNA]</scope>
    <source>
        <strain evidence="2 3">PL 12/M</strain>
    </source>
</reference>
<protein>
    <submittedName>
        <fullName evidence="2">4Fe-4S dicluster domain-containing protein</fullName>
    </submittedName>
</protein>
<feature type="domain" description="4Fe-4S ferredoxin-type" evidence="1">
    <location>
        <begin position="29"/>
        <end position="58"/>
    </location>
</feature>
<evidence type="ECO:0000313" key="3">
    <source>
        <dbReference type="Proteomes" id="UP000199259"/>
    </source>
</evidence>
<dbReference type="Pfam" id="PF13237">
    <property type="entry name" value="Fer4_10"/>
    <property type="match status" value="1"/>
</dbReference>
<dbReference type="PROSITE" id="PS51379">
    <property type="entry name" value="4FE4S_FER_2"/>
    <property type="match status" value="2"/>
</dbReference>
<dbReference type="PANTHER" id="PTHR43122">
    <property type="entry name" value="FERREDOXIN SUBUNIT OF PYRUVATE:FLAVODOXIN OXIDOREDUCTASE-RELATED"/>
    <property type="match status" value="1"/>
</dbReference>
<gene>
    <name evidence="2" type="ORF">SAMN04488589_0262</name>
</gene>
<name>A0A7Z7AXV3_9EURY</name>
<evidence type="ECO:0000259" key="1">
    <source>
        <dbReference type="PROSITE" id="PS51379"/>
    </source>
</evidence>
<dbReference type="EMBL" id="FNCA01000001">
    <property type="protein sequence ID" value="SDF29624.1"/>
    <property type="molecule type" value="Genomic_DNA"/>
</dbReference>
<dbReference type="GO" id="GO:0016491">
    <property type="term" value="F:oxidoreductase activity"/>
    <property type="evidence" value="ECO:0007669"/>
    <property type="project" value="UniProtKB-ARBA"/>
</dbReference>
<proteinExistence type="predicted"/>
<dbReference type="AlphaFoldDB" id="A0A7Z7AXV3"/>
<dbReference type="InterPro" id="IPR017900">
    <property type="entry name" value="4Fe4S_Fe_S_CS"/>
</dbReference>
<evidence type="ECO:0000313" key="2">
    <source>
        <dbReference type="EMBL" id="SDF29624.1"/>
    </source>
</evidence>